<proteinExistence type="predicted"/>
<evidence type="ECO:0000259" key="2">
    <source>
        <dbReference type="Pfam" id="PF00296"/>
    </source>
</evidence>
<dbReference type="PANTHER" id="PTHR43244">
    <property type="match status" value="1"/>
</dbReference>
<accession>A0A7C4I5J3</accession>
<gene>
    <name evidence="3" type="ORF">ENT82_02950</name>
</gene>
<dbReference type="Pfam" id="PF00296">
    <property type="entry name" value="Bac_luciferase"/>
    <property type="match status" value="1"/>
</dbReference>
<dbReference type="Gene3D" id="3.20.20.30">
    <property type="entry name" value="Luciferase-like domain"/>
    <property type="match status" value="1"/>
</dbReference>
<dbReference type="EMBL" id="DTAD01000030">
    <property type="protein sequence ID" value="HGN90071.1"/>
    <property type="molecule type" value="Genomic_DNA"/>
</dbReference>
<dbReference type="CDD" id="cd01097">
    <property type="entry name" value="Tetrahydromethanopterin_reductase"/>
    <property type="match status" value="1"/>
</dbReference>
<reference evidence="3" key="1">
    <citation type="journal article" date="2020" name="mSystems">
        <title>Genome- and Community-Level Interaction Insights into Carbon Utilization and Element Cycling Functions of Hydrothermarchaeota in Hydrothermal Sediment.</title>
        <authorList>
            <person name="Zhou Z."/>
            <person name="Liu Y."/>
            <person name="Xu W."/>
            <person name="Pan J."/>
            <person name="Luo Z.H."/>
            <person name="Li M."/>
        </authorList>
    </citation>
    <scope>NUCLEOTIDE SEQUENCE [LARGE SCALE GENOMIC DNA]</scope>
    <source>
        <strain evidence="3">SpSt-613</strain>
    </source>
</reference>
<dbReference type="InterPro" id="IPR036661">
    <property type="entry name" value="Luciferase-like_sf"/>
</dbReference>
<protein>
    <submittedName>
        <fullName evidence="3">LLM class flavin-dependent oxidoreductase</fullName>
    </submittedName>
</protein>
<dbReference type="AlphaFoldDB" id="A0A7C4I5J3"/>
<dbReference type="GO" id="GO:0016705">
    <property type="term" value="F:oxidoreductase activity, acting on paired donors, with incorporation or reduction of molecular oxygen"/>
    <property type="evidence" value="ECO:0007669"/>
    <property type="project" value="InterPro"/>
</dbReference>
<comment type="caution">
    <text evidence="3">The sequence shown here is derived from an EMBL/GenBank/DDBJ whole genome shotgun (WGS) entry which is preliminary data.</text>
</comment>
<dbReference type="SUPFAM" id="SSF51679">
    <property type="entry name" value="Bacterial luciferase-like"/>
    <property type="match status" value="1"/>
</dbReference>
<evidence type="ECO:0000256" key="1">
    <source>
        <dbReference type="ARBA" id="ARBA00023002"/>
    </source>
</evidence>
<dbReference type="PANTHER" id="PTHR43244:SF1">
    <property type="entry name" value="5,10-METHYLENETETRAHYDROMETHANOPTERIN REDUCTASE"/>
    <property type="match status" value="1"/>
</dbReference>
<dbReference type="InterPro" id="IPR011251">
    <property type="entry name" value="Luciferase-like_dom"/>
</dbReference>
<evidence type="ECO:0000313" key="3">
    <source>
        <dbReference type="EMBL" id="HGN90071.1"/>
    </source>
</evidence>
<name>A0A7C4I5J3_CALS0</name>
<organism evidence="3">
    <name type="scientific">Caldiarchaeum subterraneum</name>
    <dbReference type="NCBI Taxonomy" id="311458"/>
    <lineage>
        <taxon>Archaea</taxon>
        <taxon>Nitrososphaerota</taxon>
        <taxon>Candidatus Caldarchaeales</taxon>
        <taxon>Candidatus Caldarchaeaceae</taxon>
        <taxon>Candidatus Caldarchaeum</taxon>
    </lineage>
</organism>
<sequence length="317" mass="34263">MRLGIALVPEFIGRAKTVACGVSAEEVGYDSVWVPEHLNGGEAFSLLGAIAAKTSKIRLGTAVVSINLRHPAVTALAAATLNDVSGGRFTLGLGLGDLTQLRSSLGIVNDKPVRSMVEAVKICRQIFGGSSHFEGERFRSHLHHIMRPTSSPKIFMAAVGEQMLRAAARYGDGVIFSIFLSPESVKKSTAVIKTARGLSARRDDFEFMGLLATASEKHIQQLKELAAVFLSWPGRAKQSLPIYLFNKVDVEKLSLLVSRGETGKAAELVDDEVLEELACIGSLKTIRRKIGEFVDAGVTYPVLYPVGDAKRFLKKLV</sequence>
<keyword evidence="1" id="KW-0560">Oxidoreductase</keyword>
<dbReference type="InterPro" id="IPR050564">
    <property type="entry name" value="F420-G6PD/mer"/>
</dbReference>
<feature type="domain" description="Luciferase-like" evidence="2">
    <location>
        <begin position="15"/>
        <end position="299"/>
    </location>
</feature>